<sequence length="479" mass="55281">MVDIGSSLIVLEKVLEAVGSESRSEEPLLDVMSQLTVIVKSSITDLELRHEMAHSHHIWRMIKVDLEQEPEEVNLELKFRLIRGVVLLARNLLSVARDIALEIGIRQAIFKFGLNLQRIQENEGIYNNCLVSAFQCLSNLTVNMKDHEPEVLYELVAVFKSIKTWNEDTQLPVFSYFKNIMDSPDFLHFALSKGEGKPILKELLIQFEKLDLEGELSSIGILIVSIFTKLIVHESFLKFITVYNDPDYTIRYLKVAQTIITSKESWEVFELTVILSWVYELFQKTVPQIQSYFETNSQDEPLFIYQKASSSLDILATLSKYDHSRKFLLSYEGVQNLVGLLGIIQKNVKPKKLKDDQKLEAKKDLKIEYKNFPHIKSFIIEILSSLVYQNFDVQELMRELHGLELVLSNCIIDDNEPFIKERSIVCLRFLLLNNEKNQEFVSKLEAKQAVQDDTLDEAGFEVEIVDGKVKLKQKPNYKP</sequence>
<reference evidence="8 9" key="1">
    <citation type="journal article" date="2016" name="Proc. Natl. Acad. Sci. U.S.A.">
        <title>Comparative genomics of biotechnologically important yeasts.</title>
        <authorList>
            <person name="Riley R."/>
            <person name="Haridas S."/>
            <person name="Wolfe K.H."/>
            <person name="Lopes M.R."/>
            <person name="Hittinger C.T."/>
            <person name="Goeker M."/>
            <person name="Salamov A.A."/>
            <person name="Wisecaver J.H."/>
            <person name="Long T.M."/>
            <person name="Calvey C.H."/>
            <person name="Aerts A.L."/>
            <person name="Barry K.W."/>
            <person name="Choi C."/>
            <person name="Clum A."/>
            <person name="Coughlan A.Y."/>
            <person name="Deshpande S."/>
            <person name="Douglass A.P."/>
            <person name="Hanson S.J."/>
            <person name="Klenk H.-P."/>
            <person name="LaButti K.M."/>
            <person name="Lapidus A."/>
            <person name="Lindquist E.A."/>
            <person name="Lipzen A.M."/>
            <person name="Meier-Kolthoff J.P."/>
            <person name="Ohm R.A."/>
            <person name="Otillar R.P."/>
            <person name="Pangilinan J.L."/>
            <person name="Peng Y."/>
            <person name="Rokas A."/>
            <person name="Rosa C.A."/>
            <person name="Scheuner C."/>
            <person name="Sibirny A.A."/>
            <person name="Slot J.C."/>
            <person name="Stielow J.B."/>
            <person name="Sun H."/>
            <person name="Kurtzman C.P."/>
            <person name="Blackwell M."/>
            <person name="Grigoriev I.V."/>
            <person name="Jeffries T.W."/>
        </authorList>
    </citation>
    <scope>NUCLEOTIDE SEQUENCE [LARGE SCALE GENOMIC DNA]</scope>
    <source>
        <strain evidence="9">ATCC 58044 / CBS 1984 / NCYC 433 / NRRL Y-366-8</strain>
    </source>
</reference>
<dbReference type="SUPFAM" id="SSF48371">
    <property type="entry name" value="ARM repeat"/>
    <property type="match status" value="1"/>
</dbReference>
<organism evidence="8 9">
    <name type="scientific">Wickerhamomyces anomalus (strain ATCC 58044 / CBS 1984 / NCYC 433 / NRRL Y-366-8)</name>
    <name type="common">Yeast</name>
    <name type="synonym">Hansenula anomala</name>
    <dbReference type="NCBI Taxonomy" id="683960"/>
    <lineage>
        <taxon>Eukaryota</taxon>
        <taxon>Fungi</taxon>
        <taxon>Dikarya</taxon>
        <taxon>Ascomycota</taxon>
        <taxon>Saccharomycotina</taxon>
        <taxon>Saccharomycetes</taxon>
        <taxon>Phaffomycetales</taxon>
        <taxon>Wickerhamomycetaceae</taxon>
        <taxon>Wickerhamomyces</taxon>
    </lineage>
</organism>
<dbReference type="Proteomes" id="UP000094112">
    <property type="component" value="Unassembled WGS sequence"/>
</dbReference>
<feature type="domain" description="Ataxin-10" evidence="7">
    <location>
        <begin position="375"/>
        <end position="472"/>
    </location>
</feature>
<dbReference type="EMBL" id="KV454209">
    <property type="protein sequence ID" value="ODQ60993.1"/>
    <property type="molecule type" value="Genomic_DNA"/>
</dbReference>
<dbReference type="GO" id="GO:0051301">
    <property type="term" value="P:cell division"/>
    <property type="evidence" value="ECO:0007669"/>
    <property type="project" value="UniProtKB-KW"/>
</dbReference>
<dbReference type="OrthoDB" id="379794at2759"/>
<dbReference type="GO" id="GO:0005829">
    <property type="term" value="C:cytosol"/>
    <property type="evidence" value="ECO:0007669"/>
    <property type="project" value="TreeGrafter"/>
</dbReference>
<accession>A0A1E3P6M3</accession>
<comment type="similarity">
    <text evidence="1">Belongs to the ataxin-10 family.</text>
</comment>
<protein>
    <recommendedName>
        <fullName evidence="5">Ataxin-10 homolog</fullName>
    </recommendedName>
    <alternativeName>
        <fullName evidence="6">Copper transport protein 86</fullName>
    </alternativeName>
</protein>
<comment type="function">
    <text evidence="4">May play a role in the regulation of cytokinesis.</text>
</comment>
<evidence type="ECO:0000313" key="8">
    <source>
        <dbReference type="EMBL" id="ODQ60993.1"/>
    </source>
</evidence>
<evidence type="ECO:0000256" key="4">
    <source>
        <dbReference type="ARBA" id="ARBA00044746"/>
    </source>
</evidence>
<name>A0A1E3P6M3_WICAA</name>
<keyword evidence="3" id="KW-0131">Cell cycle</keyword>
<evidence type="ECO:0000256" key="5">
    <source>
        <dbReference type="ARBA" id="ARBA00044801"/>
    </source>
</evidence>
<dbReference type="AlphaFoldDB" id="A0A1E3P6M3"/>
<dbReference type="PANTHER" id="PTHR13255">
    <property type="entry name" value="ATAXIN-10"/>
    <property type="match status" value="1"/>
</dbReference>
<evidence type="ECO:0000256" key="1">
    <source>
        <dbReference type="ARBA" id="ARBA00008384"/>
    </source>
</evidence>
<dbReference type="Pfam" id="PF09759">
    <property type="entry name" value="Atx10homo_assoc"/>
    <property type="match status" value="1"/>
</dbReference>
<proteinExistence type="inferred from homology"/>
<evidence type="ECO:0000256" key="3">
    <source>
        <dbReference type="ARBA" id="ARBA00023306"/>
    </source>
</evidence>
<keyword evidence="9" id="KW-1185">Reference proteome</keyword>
<dbReference type="PANTHER" id="PTHR13255:SF0">
    <property type="entry name" value="ATAXIN-10"/>
    <property type="match status" value="1"/>
</dbReference>
<dbReference type="InterPro" id="IPR016024">
    <property type="entry name" value="ARM-type_fold"/>
</dbReference>
<gene>
    <name evidence="8" type="ORF">WICANDRAFT_77650</name>
</gene>
<dbReference type="Gene3D" id="1.25.10.10">
    <property type="entry name" value="Leucine-rich Repeat Variant"/>
    <property type="match status" value="1"/>
</dbReference>
<dbReference type="GeneID" id="30201836"/>
<dbReference type="RefSeq" id="XP_019040200.1">
    <property type="nucleotide sequence ID" value="XM_019184590.1"/>
</dbReference>
<evidence type="ECO:0000259" key="7">
    <source>
        <dbReference type="Pfam" id="PF09759"/>
    </source>
</evidence>
<dbReference type="InterPro" id="IPR019156">
    <property type="entry name" value="Ataxin-10_domain"/>
</dbReference>
<dbReference type="InterPro" id="IPR011989">
    <property type="entry name" value="ARM-like"/>
</dbReference>
<evidence type="ECO:0000313" key="9">
    <source>
        <dbReference type="Proteomes" id="UP000094112"/>
    </source>
</evidence>
<evidence type="ECO:0000256" key="2">
    <source>
        <dbReference type="ARBA" id="ARBA00022618"/>
    </source>
</evidence>
<keyword evidence="2" id="KW-0132">Cell division</keyword>
<dbReference type="InterPro" id="IPR051374">
    <property type="entry name" value="Ataxin-10/CTR86_families"/>
</dbReference>
<evidence type="ECO:0000256" key="6">
    <source>
        <dbReference type="ARBA" id="ARBA00044805"/>
    </source>
</evidence>